<dbReference type="Gene3D" id="3.80.10.10">
    <property type="entry name" value="Ribonuclease Inhibitor"/>
    <property type="match status" value="1"/>
</dbReference>
<evidence type="ECO:0008006" key="2">
    <source>
        <dbReference type="Google" id="ProtNLM"/>
    </source>
</evidence>
<dbReference type="InterPro" id="IPR032675">
    <property type="entry name" value="LRR_dom_sf"/>
</dbReference>
<evidence type="ECO:0000313" key="1">
    <source>
        <dbReference type="EMBL" id="QHU21182.1"/>
    </source>
</evidence>
<proteinExistence type="predicted"/>
<dbReference type="SUPFAM" id="SSF52075">
    <property type="entry name" value="Outer arm dynein light chain 1"/>
    <property type="match status" value="1"/>
</dbReference>
<dbReference type="EMBL" id="MN740984">
    <property type="protein sequence ID" value="QHU21182.1"/>
    <property type="molecule type" value="Genomic_DNA"/>
</dbReference>
<dbReference type="AlphaFoldDB" id="A0A6C0KT81"/>
<protein>
    <recommendedName>
        <fullName evidence="2">Leucine-rich repeat protein</fullName>
    </recommendedName>
</protein>
<accession>A0A6C0KT81</accession>
<name>A0A6C0KT81_9ZZZZ</name>
<sequence>MTDSPEGPEGPYPYAFHADYDDTIDDFKVLHLFYVTPDDIKNYTFPDEIDNLYISGDYLDEFIIPNGVKSAYIKNLGIRKLYVPDSIKFLYCSNNHLRYLELPNTIEDLDASNNYLTTITFRNKELPVELECLSIEKNRIIDLSFEALKLNNLVIDKKFPLPNMSNSIKNIFLQTD</sequence>
<organism evidence="1">
    <name type="scientific">viral metagenome</name>
    <dbReference type="NCBI Taxonomy" id="1070528"/>
    <lineage>
        <taxon>unclassified sequences</taxon>
        <taxon>metagenomes</taxon>
        <taxon>organismal metagenomes</taxon>
    </lineage>
</organism>
<reference evidence="1" key="1">
    <citation type="journal article" date="2020" name="Nature">
        <title>Giant virus diversity and host interactions through global metagenomics.</title>
        <authorList>
            <person name="Schulz F."/>
            <person name="Roux S."/>
            <person name="Paez-Espino D."/>
            <person name="Jungbluth S."/>
            <person name="Walsh D.A."/>
            <person name="Denef V.J."/>
            <person name="McMahon K.D."/>
            <person name="Konstantinidis K.T."/>
            <person name="Eloe-Fadrosh E.A."/>
            <person name="Kyrpides N.C."/>
            <person name="Woyke T."/>
        </authorList>
    </citation>
    <scope>NUCLEOTIDE SEQUENCE</scope>
    <source>
        <strain evidence="1">GVMAG-S-3300013094-100</strain>
    </source>
</reference>